<dbReference type="GO" id="GO:0012505">
    <property type="term" value="C:endomembrane system"/>
    <property type="evidence" value="ECO:0007669"/>
    <property type="project" value="UniProtKB-SubCell"/>
</dbReference>
<name>A0A6N4R2Y8_BLAVI</name>
<gene>
    <name evidence="7" type="ORF">DI628_01015</name>
</gene>
<dbReference type="AlphaFoldDB" id="A0A6N4R2Y8"/>
<comment type="caution">
    <text evidence="7">The sequence shown here is derived from an EMBL/GenBank/DDBJ whole genome shotgun (WGS) entry which is preliminary data.</text>
</comment>
<evidence type="ECO:0000256" key="2">
    <source>
        <dbReference type="ARBA" id="ARBA00022692"/>
    </source>
</evidence>
<evidence type="ECO:0000256" key="4">
    <source>
        <dbReference type="ARBA" id="ARBA00023136"/>
    </source>
</evidence>
<accession>A0A6N4R2Y8</accession>
<feature type="region of interest" description="Disordered" evidence="5">
    <location>
        <begin position="88"/>
        <end position="112"/>
    </location>
</feature>
<dbReference type="InterPro" id="IPR010652">
    <property type="entry name" value="DUF1232"/>
</dbReference>
<evidence type="ECO:0000256" key="3">
    <source>
        <dbReference type="ARBA" id="ARBA00022989"/>
    </source>
</evidence>
<sequence length="112" mass="12574">MAKLRFRKLLTGWAWLRAEGAVLWRALWHPHTPNTARIAVIGLILYVLSPIDLIPDFIPVLGWLDDLIILPIGLALVRGLIPEDVWLSSGGTIPTRSGGRLKDVTPRRKPHF</sequence>
<reference evidence="7 8" key="1">
    <citation type="journal article" date="2017" name="Nat. Commun.">
        <title>In situ click chemistry generation of cyclooxygenase-2 inhibitors.</title>
        <authorList>
            <person name="Bhardwaj A."/>
            <person name="Kaur J."/>
            <person name="Wuest M."/>
            <person name="Wuest F."/>
        </authorList>
    </citation>
    <scope>NUCLEOTIDE SEQUENCE [LARGE SCALE GENOMIC DNA]</scope>
    <source>
        <strain evidence="7">S2_018_000_R2_106</strain>
    </source>
</reference>
<evidence type="ECO:0000313" key="8">
    <source>
        <dbReference type="Proteomes" id="UP000320948"/>
    </source>
</evidence>
<keyword evidence="4" id="KW-0472">Membrane</keyword>
<comment type="subcellular location">
    <subcellularLocation>
        <location evidence="1">Endomembrane system</location>
        <topology evidence="1">Multi-pass membrane protein</topology>
    </subcellularLocation>
</comment>
<proteinExistence type="predicted"/>
<evidence type="ECO:0000259" key="6">
    <source>
        <dbReference type="Pfam" id="PF06803"/>
    </source>
</evidence>
<evidence type="ECO:0000313" key="7">
    <source>
        <dbReference type="EMBL" id="TKW61240.1"/>
    </source>
</evidence>
<dbReference type="Pfam" id="PF06803">
    <property type="entry name" value="DUF1232"/>
    <property type="match status" value="1"/>
</dbReference>
<evidence type="ECO:0000256" key="1">
    <source>
        <dbReference type="ARBA" id="ARBA00004127"/>
    </source>
</evidence>
<organism evidence="7 8">
    <name type="scientific">Blastochloris viridis</name>
    <name type="common">Rhodopseudomonas viridis</name>
    <dbReference type="NCBI Taxonomy" id="1079"/>
    <lineage>
        <taxon>Bacteria</taxon>
        <taxon>Pseudomonadati</taxon>
        <taxon>Pseudomonadota</taxon>
        <taxon>Alphaproteobacteria</taxon>
        <taxon>Hyphomicrobiales</taxon>
        <taxon>Blastochloridaceae</taxon>
        <taxon>Blastochloris</taxon>
    </lineage>
</organism>
<keyword evidence="2" id="KW-0812">Transmembrane</keyword>
<keyword evidence="3" id="KW-1133">Transmembrane helix</keyword>
<dbReference type="EMBL" id="VAFM01000001">
    <property type="protein sequence ID" value="TKW61240.1"/>
    <property type="molecule type" value="Genomic_DNA"/>
</dbReference>
<dbReference type="Proteomes" id="UP000320948">
    <property type="component" value="Unassembled WGS sequence"/>
</dbReference>
<protein>
    <submittedName>
        <fullName evidence="7">DUF1232 domain-containing protein</fullName>
    </submittedName>
</protein>
<feature type="domain" description="DUF1232" evidence="6">
    <location>
        <begin position="36"/>
        <end position="71"/>
    </location>
</feature>
<evidence type="ECO:0000256" key="5">
    <source>
        <dbReference type="SAM" id="MobiDB-lite"/>
    </source>
</evidence>